<feature type="compositionally biased region" description="Basic and acidic residues" evidence="5">
    <location>
        <begin position="248"/>
        <end position="258"/>
    </location>
</feature>
<dbReference type="PANTHER" id="PTHR12131">
    <property type="entry name" value="ATP-DEPENDENT RNA AND DNA HELICASE"/>
    <property type="match status" value="1"/>
</dbReference>
<dbReference type="OrthoDB" id="3229913at2"/>
<evidence type="ECO:0000313" key="9">
    <source>
        <dbReference type="Proteomes" id="UP000032120"/>
    </source>
</evidence>
<dbReference type="SMART" id="SM00490">
    <property type="entry name" value="HELICc"/>
    <property type="match status" value="1"/>
</dbReference>
<organism evidence="8 9">
    <name type="scientific">Leucobacter komagatae</name>
    <dbReference type="NCBI Taxonomy" id="55969"/>
    <lineage>
        <taxon>Bacteria</taxon>
        <taxon>Bacillati</taxon>
        <taxon>Actinomycetota</taxon>
        <taxon>Actinomycetes</taxon>
        <taxon>Micrococcales</taxon>
        <taxon>Microbacteriaceae</taxon>
        <taxon>Leucobacter</taxon>
    </lineage>
</organism>
<gene>
    <name evidence="8" type="ORF">SD72_02230</name>
</gene>
<evidence type="ECO:0000256" key="1">
    <source>
        <dbReference type="ARBA" id="ARBA00022741"/>
    </source>
</evidence>
<dbReference type="AlphaFoldDB" id="A0A0D0IRF3"/>
<feature type="domain" description="Helicase C-terminal" evidence="7">
    <location>
        <begin position="277"/>
        <end position="473"/>
    </location>
</feature>
<keyword evidence="9" id="KW-1185">Reference proteome</keyword>
<dbReference type="InterPro" id="IPR027417">
    <property type="entry name" value="P-loop_NTPase"/>
</dbReference>
<evidence type="ECO:0000256" key="4">
    <source>
        <dbReference type="ARBA" id="ARBA00022840"/>
    </source>
</evidence>
<dbReference type="GO" id="GO:0003676">
    <property type="term" value="F:nucleic acid binding"/>
    <property type="evidence" value="ECO:0007669"/>
    <property type="project" value="InterPro"/>
</dbReference>
<dbReference type="Pfam" id="PF00270">
    <property type="entry name" value="DEAD"/>
    <property type="match status" value="1"/>
</dbReference>
<dbReference type="GO" id="GO:0005524">
    <property type="term" value="F:ATP binding"/>
    <property type="evidence" value="ECO:0007669"/>
    <property type="project" value="UniProtKB-KW"/>
</dbReference>
<dbReference type="InterPro" id="IPR012961">
    <property type="entry name" value="Ski2/MTR4_C"/>
</dbReference>
<dbReference type="InterPro" id="IPR050699">
    <property type="entry name" value="RNA-DNA_Helicase"/>
</dbReference>
<keyword evidence="1" id="KW-0547">Nucleotide-binding</keyword>
<dbReference type="InterPro" id="IPR011545">
    <property type="entry name" value="DEAD/DEAH_box_helicase_dom"/>
</dbReference>
<dbReference type="Gene3D" id="3.40.50.300">
    <property type="entry name" value="P-loop containing nucleotide triphosphate hydrolases"/>
    <property type="match status" value="2"/>
</dbReference>
<feature type="domain" description="Helicase ATP-binding" evidence="6">
    <location>
        <begin position="37"/>
        <end position="196"/>
    </location>
</feature>
<name>A0A0D0IRF3_9MICO</name>
<dbReference type="GO" id="GO:0055087">
    <property type="term" value="C:Ski complex"/>
    <property type="evidence" value="ECO:0007669"/>
    <property type="project" value="TreeGrafter"/>
</dbReference>
<accession>A0A0D0IRF3</accession>
<keyword evidence="2" id="KW-0378">Hydrolase</keyword>
<protein>
    <submittedName>
        <fullName evidence="8">RNA helicase</fullName>
    </submittedName>
</protein>
<dbReference type="InterPro" id="IPR014001">
    <property type="entry name" value="Helicase_ATP-bd"/>
</dbReference>
<dbReference type="GO" id="GO:0004386">
    <property type="term" value="F:helicase activity"/>
    <property type="evidence" value="ECO:0007669"/>
    <property type="project" value="UniProtKB-KW"/>
</dbReference>
<dbReference type="PROSITE" id="PS51192">
    <property type="entry name" value="HELICASE_ATP_BIND_1"/>
    <property type="match status" value="1"/>
</dbReference>
<dbReference type="SMART" id="SM00487">
    <property type="entry name" value="DEXDc"/>
    <property type="match status" value="1"/>
</dbReference>
<proteinExistence type="predicted"/>
<dbReference type="GO" id="GO:0070478">
    <property type="term" value="P:nuclear-transcribed mRNA catabolic process, 3'-5' exonucleolytic nonsense-mediated decay"/>
    <property type="evidence" value="ECO:0007669"/>
    <property type="project" value="TreeGrafter"/>
</dbReference>
<evidence type="ECO:0000256" key="5">
    <source>
        <dbReference type="SAM" id="MobiDB-lite"/>
    </source>
</evidence>
<dbReference type="CDD" id="cd18795">
    <property type="entry name" value="SF2_C_Ski2"/>
    <property type="match status" value="1"/>
</dbReference>
<evidence type="ECO:0000256" key="2">
    <source>
        <dbReference type="ARBA" id="ARBA00022801"/>
    </source>
</evidence>
<dbReference type="PANTHER" id="PTHR12131:SF1">
    <property type="entry name" value="ATP-DEPENDENT RNA HELICASE SUPV3L1, MITOCHONDRIAL-RELATED"/>
    <property type="match status" value="1"/>
</dbReference>
<evidence type="ECO:0000313" key="8">
    <source>
        <dbReference type="EMBL" id="KIP53532.1"/>
    </source>
</evidence>
<dbReference type="Proteomes" id="UP000032120">
    <property type="component" value="Unassembled WGS sequence"/>
</dbReference>
<evidence type="ECO:0000256" key="3">
    <source>
        <dbReference type="ARBA" id="ARBA00022806"/>
    </source>
</evidence>
<dbReference type="EMBL" id="JXSQ01000002">
    <property type="protein sequence ID" value="KIP53532.1"/>
    <property type="molecule type" value="Genomic_DNA"/>
</dbReference>
<sequence length="767" mass="85240">MNETVISPDPPRAHDTALAHFESRIAYPLDPFQRNACERLEAGRSVLVAAPTGSGKTTVAEFAVYLARRERDAKIFYTAPIKALSNQKFHELCAEYGEDEVGLLTGDVNIRSNAPIVVMTTEVLRNMIYADSPTLADLAFVVLDEVHYLGDRFRGAVWEEIILHLPRTVRLVSLSATVSNAEEFGDWMHAVRGETDVVLSEHRPVPLYQHVLTTKALLPLFVDREGELARSGKVNPELRMLGRGRGGRGRDSDGNGDRRRSRGGPPQRRTRRISRGDIARALDETKLLPAIVFIFSRNGCDQAVRQCMYEGITLTTREEREEIRRVAHGLVDSMSAEDRRVLETREWIAGLERGVASHHAGLLPAFKAVVEQLFQRRLVKLVFATETLALGINMPARAVVIERLDKFNGEQRVPLTSGEFTQLTGRAGRRGIDIEGHSVVVWSDAVDVEELSQLAGTRSFPVKSTFRPTANMAVNLLQRLSYTQARDTLELSFAQFQADRAVVDQARELQSAQSSLQGYEAAAARAQGSDKKRWEDRARKLRRQLERGRRQVANRTGTIARTFERVVEELLELGYLAGDTRSGELTVAPYGELLRRIYGERDLLVAECLRLDLWRGLDAHGLAAMCCALSYEPRRDDESPQRGPGGKFGQAFDRVLDRWVVLDGLADHYRLPRADMPHAGLAAGMYDWAKGATLERVLESSGLGAGDFVRWTKQTIDMVDQVSQACEDGVSHSGLADDAARLGVLAALARDAKRSIRRGIVETASSS</sequence>
<dbReference type="Gene3D" id="1.10.3380.30">
    <property type="match status" value="1"/>
</dbReference>
<reference evidence="8 9" key="1">
    <citation type="submission" date="2015-01" db="EMBL/GenBank/DDBJ databases">
        <title>Draft genome sequence of Leucobacter komagatae strain VKM ST2845.</title>
        <authorList>
            <person name="Karlyshev A.V."/>
            <person name="Kudryashova E.B."/>
        </authorList>
    </citation>
    <scope>NUCLEOTIDE SEQUENCE [LARGE SCALE GENOMIC DNA]</scope>
    <source>
        <strain evidence="8 9">VKM ST2845</strain>
    </source>
</reference>
<comment type="caution">
    <text evidence="8">The sequence shown here is derived from an EMBL/GenBank/DDBJ whole genome shotgun (WGS) entry which is preliminary data.</text>
</comment>
<keyword evidence="3 8" id="KW-0347">Helicase</keyword>
<dbReference type="SMART" id="SM01142">
    <property type="entry name" value="DSHCT"/>
    <property type="match status" value="1"/>
</dbReference>
<dbReference type="Pfam" id="PF08148">
    <property type="entry name" value="DSHCT"/>
    <property type="match status" value="1"/>
</dbReference>
<feature type="region of interest" description="Disordered" evidence="5">
    <location>
        <begin position="233"/>
        <end position="276"/>
    </location>
</feature>
<dbReference type="RefSeq" id="WP_042542805.1">
    <property type="nucleotide sequence ID" value="NZ_JXSQ01000002.1"/>
</dbReference>
<dbReference type="GO" id="GO:0016787">
    <property type="term" value="F:hydrolase activity"/>
    <property type="evidence" value="ECO:0007669"/>
    <property type="project" value="UniProtKB-KW"/>
</dbReference>
<keyword evidence="4" id="KW-0067">ATP-binding</keyword>
<dbReference type="SMART" id="SM00382">
    <property type="entry name" value="AAA"/>
    <property type="match status" value="1"/>
</dbReference>
<dbReference type="PROSITE" id="PS51194">
    <property type="entry name" value="HELICASE_CTER"/>
    <property type="match status" value="1"/>
</dbReference>
<evidence type="ECO:0000259" key="6">
    <source>
        <dbReference type="PROSITE" id="PS51192"/>
    </source>
</evidence>
<evidence type="ECO:0000259" key="7">
    <source>
        <dbReference type="PROSITE" id="PS51194"/>
    </source>
</evidence>
<dbReference type="InterPro" id="IPR001650">
    <property type="entry name" value="Helicase_C-like"/>
</dbReference>
<dbReference type="InterPro" id="IPR003593">
    <property type="entry name" value="AAA+_ATPase"/>
</dbReference>
<dbReference type="SUPFAM" id="SSF52540">
    <property type="entry name" value="P-loop containing nucleoside triphosphate hydrolases"/>
    <property type="match status" value="1"/>
</dbReference>